<reference evidence="1 2" key="1">
    <citation type="submission" date="2014-06" db="EMBL/GenBank/DDBJ databases">
        <authorList>
            <person name="Urmite Genomes Urmite Genomes"/>
        </authorList>
    </citation>
    <scope>NUCLEOTIDE SEQUENCE [LARGE SCALE GENOMIC DNA]</scope>
</reference>
<dbReference type="EMBL" id="CCSB01000001">
    <property type="protein sequence ID" value="CDZ75819.1"/>
    <property type="molecule type" value="Genomic_DNA"/>
</dbReference>
<sequence>MTIITDTITNAFVSANPELNKQQVSKSEIFEETIFRHACSLNPELTQNMSFKIADNAHYQVKDNRLVVTYLQLNNIDDFKRLAAIYEAAYPGLNVKVTDNSVSTRKVGQNCIYFALSFDAKAFIEQVIPTLGKPVPPVSVAPEKAENIQYLHLYRGGHVYPYNSELAAQRNIRLDQELENRNVALIRQIQEFCKDTSFWSTKVRSGYGVQLETGVVPHGVAQILDLIENNPDHLSSAALLQAIGKVAESKYSRNWQPLHSFFRGRDDKTNEFYGILQDLSSSSAKNGVSQKLEQFIPATDETSLLLS</sequence>
<accession>A0A078KVM3</accession>
<dbReference type="OrthoDB" id="5656993at2"/>
<keyword evidence="2" id="KW-1185">Reference proteome</keyword>
<dbReference type="AlphaFoldDB" id="A0A078KVM3"/>
<dbReference type="RefSeq" id="WP_043872461.1">
    <property type="nucleotide sequence ID" value="NZ_CCVW01000001.1"/>
</dbReference>
<evidence type="ECO:0000313" key="2">
    <source>
        <dbReference type="Proteomes" id="UP000044071"/>
    </source>
</evidence>
<organism evidence="1 2">
    <name type="scientific">Legionella massiliensis</name>
    <dbReference type="NCBI Taxonomy" id="1034943"/>
    <lineage>
        <taxon>Bacteria</taxon>
        <taxon>Pseudomonadati</taxon>
        <taxon>Pseudomonadota</taxon>
        <taxon>Gammaproteobacteria</taxon>
        <taxon>Legionellales</taxon>
        <taxon>Legionellaceae</taxon>
        <taxon>Legionella</taxon>
    </lineage>
</organism>
<proteinExistence type="predicted"/>
<gene>
    <name evidence="1" type="ORF">BN59_00078</name>
</gene>
<evidence type="ECO:0000313" key="1">
    <source>
        <dbReference type="EMBL" id="CDZ75819.1"/>
    </source>
</evidence>
<protein>
    <submittedName>
        <fullName evidence="1">Uncharacterized protein</fullName>
    </submittedName>
</protein>
<name>A0A078KVM3_9GAMM</name>
<dbReference type="Proteomes" id="UP000044071">
    <property type="component" value="Unassembled WGS sequence"/>
</dbReference>